<dbReference type="Proteomes" id="UP001165960">
    <property type="component" value="Unassembled WGS sequence"/>
</dbReference>
<sequence>QMGQSQSYKGYSTMNNILILVLKTKELSTSSQKADQTFQDSPGPANPLSYRLKLLNYSATCQPTMGNSLKSCQSAAKLMLMKTHTYKGNVTWLTEVGEGPTANL</sequence>
<comment type="caution">
    <text evidence="1">The sequence shown here is derived from an EMBL/GenBank/DDBJ whole genome shotgun (WGS) entry which is preliminary data.</text>
</comment>
<evidence type="ECO:0000313" key="1">
    <source>
        <dbReference type="EMBL" id="KAJ9086629.1"/>
    </source>
</evidence>
<organism evidence="1 2">
    <name type="scientific">Entomophthora muscae</name>
    <dbReference type="NCBI Taxonomy" id="34485"/>
    <lineage>
        <taxon>Eukaryota</taxon>
        <taxon>Fungi</taxon>
        <taxon>Fungi incertae sedis</taxon>
        <taxon>Zoopagomycota</taxon>
        <taxon>Entomophthoromycotina</taxon>
        <taxon>Entomophthoromycetes</taxon>
        <taxon>Entomophthorales</taxon>
        <taxon>Entomophthoraceae</taxon>
        <taxon>Entomophthora</taxon>
    </lineage>
</organism>
<dbReference type="EMBL" id="QTSX02000714">
    <property type="protein sequence ID" value="KAJ9086629.1"/>
    <property type="molecule type" value="Genomic_DNA"/>
</dbReference>
<keyword evidence="2" id="KW-1185">Reference proteome</keyword>
<feature type="non-terminal residue" evidence="1">
    <location>
        <position position="1"/>
    </location>
</feature>
<gene>
    <name evidence="1" type="ORF">DSO57_1001911</name>
</gene>
<accession>A0ACC2UI99</accession>
<name>A0ACC2UI99_9FUNG</name>
<reference evidence="1" key="1">
    <citation type="submission" date="2022-04" db="EMBL/GenBank/DDBJ databases">
        <title>Genome of the entomopathogenic fungus Entomophthora muscae.</title>
        <authorList>
            <person name="Elya C."/>
            <person name="Lovett B.R."/>
            <person name="Lee E."/>
            <person name="Macias A.M."/>
            <person name="Hajek A.E."/>
            <person name="De Bivort B.L."/>
            <person name="Kasson M.T."/>
            <person name="De Fine Licht H.H."/>
            <person name="Stajich J.E."/>
        </authorList>
    </citation>
    <scope>NUCLEOTIDE SEQUENCE</scope>
    <source>
        <strain evidence="1">Berkeley</strain>
    </source>
</reference>
<protein>
    <submittedName>
        <fullName evidence="1">Uncharacterized protein</fullName>
    </submittedName>
</protein>
<proteinExistence type="predicted"/>
<evidence type="ECO:0000313" key="2">
    <source>
        <dbReference type="Proteomes" id="UP001165960"/>
    </source>
</evidence>